<dbReference type="AlphaFoldDB" id="A0A6J7G513"/>
<protein>
    <submittedName>
        <fullName evidence="5">Unannotated protein</fullName>
    </submittedName>
</protein>
<evidence type="ECO:0000256" key="2">
    <source>
        <dbReference type="ARBA" id="ARBA00023125"/>
    </source>
</evidence>
<proteinExistence type="predicted"/>
<dbReference type="PRINTS" id="PR00455">
    <property type="entry name" value="HTHTETR"/>
</dbReference>
<keyword evidence="2" id="KW-0238">DNA-binding</keyword>
<organism evidence="5">
    <name type="scientific">freshwater metagenome</name>
    <dbReference type="NCBI Taxonomy" id="449393"/>
    <lineage>
        <taxon>unclassified sequences</taxon>
        <taxon>metagenomes</taxon>
        <taxon>ecological metagenomes</taxon>
    </lineage>
</organism>
<dbReference type="PROSITE" id="PS50977">
    <property type="entry name" value="HTH_TETR_2"/>
    <property type="match status" value="1"/>
</dbReference>
<sequence>MSAADDPATASAPDPATFAGASRTLLRRTLLEAARDLAADRPWRSVTMAAIASRAGVSRQTVYNEFGSRPKLTEALVLHETEEFLTAVGDAIRRHPTDPSAALTAALGVFLQAASEDALVAAVIREDGRDDLLPLVTSEGRPILEHGTGRLAVMMRETWPVLRGPEADFLAGTVMRLGLSYVVLPVADADREATARGIAALVRPYVESLLSRQGA</sequence>
<dbReference type="GO" id="GO:0000976">
    <property type="term" value="F:transcription cis-regulatory region binding"/>
    <property type="evidence" value="ECO:0007669"/>
    <property type="project" value="TreeGrafter"/>
</dbReference>
<accession>A0A6J7G513</accession>
<dbReference type="Pfam" id="PF00440">
    <property type="entry name" value="TetR_N"/>
    <property type="match status" value="1"/>
</dbReference>
<dbReference type="GO" id="GO:0003700">
    <property type="term" value="F:DNA-binding transcription factor activity"/>
    <property type="evidence" value="ECO:0007669"/>
    <property type="project" value="TreeGrafter"/>
</dbReference>
<dbReference type="EMBL" id="CAFBMK010000021">
    <property type="protein sequence ID" value="CAB4901468.1"/>
    <property type="molecule type" value="Genomic_DNA"/>
</dbReference>
<evidence type="ECO:0000256" key="1">
    <source>
        <dbReference type="ARBA" id="ARBA00023015"/>
    </source>
</evidence>
<dbReference type="PANTHER" id="PTHR30055:SF234">
    <property type="entry name" value="HTH-TYPE TRANSCRIPTIONAL REGULATOR BETI"/>
    <property type="match status" value="1"/>
</dbReference>
<dbReference type="InterPro" id="IPR040611">
    <property type="entry name" value="AlkX_C"/>
</dbReference>
<reference evidence="5" key="1">
    <citation type="submission" date="2020-05" db="EMBL/GenBank/DDBJ databases">
        <authorList>
            <person name="Chiriac C."/>
            <person name="Salcher M."/>
            <person name="Ghai R."/>
            <person name="Kavagutti S V."/>
        </authorList>
    </citation>
    <scope>NUCLEOTIDE SEQUENCE</scope>
</reference>
<feature type="domain" description="HTH tetR-type" evidence="4">
    <location>
        <begin position="24"/>
        <end position="84"/>
    </location>
</feature>
<dbReference type="PANTHER" id="PTHR30055">
    <property type="entry name" value="HTH-TYPE TRANSCRIPTIONAL REGULATOR RUTR"/>
    <property type="match status" value="1"/>
</dbReference>
<dbReference type="Pfam" id="PF18556">
    <property type="entry name" value="TetR_C_35"/>
    <property type="match status" value="1"/>
</dbReference>
<gene>
    <name evidence="5" type="ORF">UFOPK3564_00601</name>
</gene>
<keyword evidence="1" id="KW-0805">Transcription regulation</keyword>
<dbReference type="Gene3D" id="1.10.357.10">
    <property type="entry name" value="Tetracycline Repressor, domain 2"/>
    <property type="match status" value="1"/>
</dbReference>
<dbReference type="InterPro" id="IPR001647">
    <property type="entry name" value="HTH_TetR"/>
</dbReference>
<name>A0A6J7G513_9ZZZZ</name>
<dbReference type="InterPro" id="IPR050109">
    <property type="entry name" value="HTH-type_TetR-like_transc_reg"/>
</dbReference>
<evidence type="ECO:0000313" key="5">
    <source>
        <dbReference type="EMBL" id="CAB4901468.1"/>
    </source>
</evidence>
<dbReference type="InterPro" id="IPR009057">
    <property type="entry name" value="Homeodomain-like_sf"/>
</dbReference>
<evidence type="ECO:0000259" key="4">
    <source>
        <dbReference type="PROSITE" id="PS50977"/>
    </source>
</evidence>
<keyword evidence="3" id="KW-0804">Transcription</keyword>
<dbReference type="SUPFAM" id="SSF46689">
    <property type="entry name" value="Homeodomain-like"/>
    <property type="match status" value="1"/>
</dbReference>
<evidence type="ECO:0000256" key="3">
    <source>
        <dbReference type="ARBA" id="ARBA00023163"/>
    </source>
</evidence>